<dbReference type="AlphaFoldDB" id="A0A6M8SVG8"/>
<dbReference type="InterPro" id="IPR010279">
    <property type="entry name" value="YqjD/ElaB"/>
</dbReference>
<reference evidence="3 4" key="1">
    <citation type="submission" date="2020-05" db="EMBL/GenBank/DDBJ databases">
        <title>Complete genome sequence of Deefgea sp. D17.</title>
        <authorList>
            <person name="Bae J.-W."/>
            <person name="Han J.E."/>
        </authorList>
    </citation>
    <scope>NUCLEOTIDE SEQUENCE [LARGE SCALE GENOMIC DNA]</scope>
    <source>
        <strain evidence="3 4">D17</strain>
    </source>
</reference>
<name>A0A6M8SVG8_9NEIS</name>
<organism evidence="3 4">
    <name type="scientific">Deefgea piscis</name>
    <dbReference type="NCBI Taxonomy" id="2739061"/>
    <lineage>
        <taxon>Bacteria</taxon>
        <taxon>Pseudomonadati</taxon>
        <taxon>Pseudomonadota</taxon>
        <taxon>Betaproteobacteria</taxon>
        <taxon>Neisseriales</taxon>
        <taxon>Chitinibacteraceae</taxon>
        <taxon>Deefgea</taxon>
    </lineage>
</organism>
<dbReference type="PANTHER" id="PTHR35893:SF3">
    <property type="entry name" value="INNER MEMBRANE PROTEIN"/>
    <property type="match status" value="1"/>
</dbReference>
<evidence type="ECO:0000313" key="3">
    <source>
        <dbReference type="EMBL" id="QKJ67586.1"/>
    </source>
</evidence>
<feature type="transmembrane region" description="Helical" evidence="1">
    <location>
        <begin position="80"/>
        <end position="98"/>
    </location>
</feature>
<proteinExistence type="predicted"/>
<dbReference type="KEGG" id="dee:HQN60_13180"/>
<evidence type="ECO:0000256" key="1">
    <source>
        <dbReference type="SAM" id="Phobius"/>
    </source>
</evidence>
<accession>A0A6M8SVG8</accession>
<dbReference type="GO" id="GO:0043022">
    <property type="term" value="F:ribosome binding"/>
    <property type="evidence" value="ECO:0007669"/>
    <property type="project" value="InterPro"/>
</dbReference>
<gene>
    <name evidence="3" type="ORF">HQN60_13180</name>
</gene>
<keyword evidence="4" id="KW-1185">Reference proteome</keyword>
<keyword evidence="1" id="KW-0812">Transmembrane</keyword>
<protein>
    <submittedName>
        <fullName evidence="3">DUF883 domain-containing protein</fullName>
    </submittedName>
</protein>
<dbReference type="PANTHER" id="PTHR35893">
    <property type="entry name" value="INNER MEMBRANE PROTEIN-RELATED"/>
    <property type="match status" value="1"/>
</dbReference>
<evidence type="ECO:0000259" key="2">
    <source>
        <dbReference type="Pfam" id="PF19029"/>
    </source>
</evidence>
<keyword evidence="1" id="KW-0472">Membrane</keyword>
<keyword evidence="1" id="KW-1133">Transmembrane helix</keyword>
<sequence length="100" mass="10707">MSEASESVLIDETKDVLQETADLMNEAANASPEESKKIYAKIAANLCDAKQRLVEIESVAVNKAKVAAQQTDQYVHAHPWQAVGVGAAVGLLIGFLAARR</sequence>
<dbReference type="Pfam" id="PF19029">
    <property type="entry name" value="DUF883_C"/>
    <property type="match status" value="1"/>
</dbReference>
<dbReference type="RefSeq" id="WP_173534087.1">
    <property type="nucleotide sequence ID" value="NZ_CP054143.1"/>
</dbReference>
<dbReference type="InterPro" id="IPR043605">
    <property type="entry name" value="DUF883_C"/>
</dbReference>
<feature type="domain" description="DUF883" evidence="2">
    <location>
        <begin position="71"/>
        <end position="100"/>
    </location>
</feature>
<dbReference type="EMBL" id="CP054143">
    <property type="protein sequence ID" value="QKJ67586.1"/>
    <property type="molecule type" value="Genomic_DNA"/>
</dbReference>
<evidence type="ECO:0000313" key="4">
    <source>
        <dbReference type="Proteomes" id="UP000504844"/>
    </source>
</evidence>
<dbReference type="Proteomes" id="UP000504844">
    <property type="component" value="Chromosome"/>
</dbReference>